<evidence type="ECO:0000256" key="10">
    <source>
        <dbReference type="ARBA" id="ARBA00023316"/>
    </source>
</evidence>
<proteinExistence type="inferred from homology"/>
<dbReference type="AlphaFoldDB" id="A0A2T4PVG9"/>
<keyword evidence="9 15" id="KW-0012">Acyltransferase</keyword>
<protein>
    <recommendedName>
        <fullName evidence="4">Aminoacyltransferase FemA</fullName>
        <ecNumber evidence="3">2.3.2.17</ecNumber>
    </recommendedName>
    <alternativeName>
        <fullName evidence="12">Factor essential for expression of methicillin resistance A</fullName>
    </alternativeName>
    <alternativeName>
        <fullName evidence="11">N-acetylmuramoyl-L-alanyl-D-glutamyl-L-lysyl-(N6-glycyl)-D-alanyl-D-alanine-diphosphoundecaprenyl-N-acetylglucosamine:glycine glycyltransferase</fullName>
    </alternativeName>
</protein>
<feature type="coiled-coil region" evidence="14">
    <location>
        <begin position="241"/>
        <end position="302"/>
    </location>
</feature>
<comment type="caution">
    <text evidence="15">The sequence shown here is derived from an EMBL/GenBank/DDBJ whole genome shotgun (WGS) entry which is preliminary data.</text>
</comment>
<dbReference type="PANTHER" id="PTHR36174:SF2">
    <property type="entry name" value="AMINOACYLTRANSFERASE FEMA"/>
    <property type="match status" value="1"/>
</dbReference>
<dbReference type="RefSeq" id="WP_107556724.1">
    <property type="nucleotide sequence ID" value="NZ_CANQVP010000121.1"/>
</dbReference>
<dbReference type="PANTHER" id="PTHR36174">
    <property type="entry name" value="LIPID II:GLYCINE GLYCYLTRANSFERASE"/>
    <property type="match status" value="1"/>
</dbReference>
<keyword evidence="7" id="KW-0133">Cell shape</keyword>
<evidence type="ECO:0000256" key="1">
    <source>
        <dbReference type="ARBA" id="ARBA00004496"/>
    </source>
</evidence>
<keyword evidence="5" id="KW-0963">Cytoplasm</keyword>
<reference evidence="15 16" key="1">
    <citation type="journal article" date="2016" name="Front. Microbiol.">
        <title>Comprehensive Phylogenetic Analysis of Bovine Non-aureus Staphylococci Species Based on Whole-Genome Sequencing.</title>
        <authorList>
            <person name="Naushad S."/>
            <person name="Barkema H.W."/>
            <person name="Luby C."/>
            <person name="Condas L.A."/>
            <person name="Nobrega D.B."/>
            <person name="Carson D.A."/>
            <person name="De Buck J."/>
        </authorList>
    </citation>
    <scope>NUCLEOTIDE SEQUENCE [LARGE SCALE GENOMIC DNA]</scope>
    <source>
        <strain evidence="15 16">SNUC 2204</strain>
    </source>
</reference>
<dbReference type="PROSITE" id="PS51191">
    <property type="entry name" value="FEMABX"/>
    <property type="match status" value="1"/>
</dbReference>
<evidence type="ECO:0000256" key="14">
    <source>
        <dbReference type="SAM" id="Coils"/>
    </source>
</evidence>
<organism evidence="15 16">
    <name type="scientific">Mammaliicoccus vitulinus</name>
    <dbReference type="NCBI Taxonomy" id="71237"/>
    <lineage>
        <taxon>Bacteria</taxon>
        <taxon>Bacillati</taxon>
        <taxon>Bacillota</taxon>
        <taxon>Bacilli</taxon>
        <taxon>Bacillales</taxon>
        <taxon>Staphylococcaceae</taxon>
        <taxon>Mammaliicoccus</taxon>
    </lineage>
</organism>
<dbReference type="Gene3D" id="3.40.630.30">
    <property type="match status" value="2"/>
</dbReference>
<dbReference type="SUPFAM" id="SSF55729">
    <property type="entry name" value="Acyl-CoA N-acyltransferases (Nat)"/>
    <property type="match status" value="2"/>
</dbReference>
<evidence type="ECO:0000256" key="9">
    <source>
        <dbReference type="ARBA" id="ARBA00023315"/>
    </source>
</evidence>
<dbReference type="GO" id="GO:0000166">
    <property type="term" value="F:nucleotide binding"/>
    <property type="evidence" value="ECO:0007669"/>
    <property type="project" value="InterPro"/>
</dbReference>
<name>A0A2T4PVG9_9STAP</name>
<keyword evidence="6 15" id="KW-0808">Transferase</keyword>
<comment type="catalytic activity">
    <reaction evidence="13">
        <text>beta-D-GlcNAc-(1-&gt;4)-Mur2Ac(oyl-L-Ala-D-isoglutaminyl-L-Lys-(N(6)-Gly)-D-Ala-D-Ala)-di-trans,octa-cis-undecaprenyl diphosphate + 2 glycyl-tRNA(Gly) = MurNAc-L-Ala-D-isoglutaminyl-L-Lys-(N(6)-tri-Gly)-D-Ala-D-Ala-diphospho-di-trans,octa-cis-undecaprenyl-GlcNAc + 2 tRNA(Gly) + 2 H(+)</text>
        <dbReference type="Rhea" id="RHEA:30439"/>
        <dbReference type="Rhea" id="RHEA-COMP:9664"/>
        <dbReference type="Rhea" id="RHEA-COMP:9683"/>
        <dbReference type="ChEBI" id="CHEBI:15378"/>
        <dbReference type="ChEBI" id="CHEBI:62234"/>
        <dbReference type="ChEBI" id="CHEBI:62235"/>
        <dbReference type="ChEBI" id="CHEBI:78442"/>
        <dbReference type="ChEBI" id="CHEBI:78522"/>
        <dbReference type="EC" id="2.3.2.17"/>
    </reaction>
</comment>
<dbReference type="InterPro" id="IPR003447">
    <property type="entry name" value="FEMABX"/>
</dbReference>
<dbReference type="Proteomes" id="UP000241209">
    <property type="component" value="Unassembled WGS sequence"/>
</dbReference>
<dbReference type="InterPro" id="IPR010978">
    <property type="entry name" value="tRNA-bd_arm"/>
</dbReference>
<evidence type="ECO:0000313" key="16">
    <source>
        <dbReference type="Proteomes" id="UP000241209"/>
    </source>
</evidence>
<comment type="subcellular location">
    <subcellularLocation>
        <location evidence="1">Cytoplasm</location>
    </subcellularLocation>
</comment>
<keyword evidence="10" id="KW-0961">Cell wall biogenesis/degradation</keyword>
<evidence type="ECO:0000256" key="7">
    <source>
        <dbReference type="ARBA" id="ARBA00022960"/>
    </source>
</evidence>
<dbReference type="EC" id="2.3.2.17" evidence="3"/>
<dbReference type="InterPro" id="IPR050644">
    <property type="entry name" value="PG_Glycine_Bridge_Synth"/>
</dbReference>
<evidence type="ECO:0000256" key="13">
    <source>
        <dbReference type="ARBA" id="ARBA00047483"/>
    </source>
</evidence>
<dbReference type="Pfam" id="PF02388">
    <property type="entry name" value="FemAB"/>
    <property type="match status" value="1"/>
</dbReference>
<evidence type="ECO:0000256" key="4">
    <source>
        <dbReference type="ARBA" id="ARBA00016236"/>
    </source>
</evidence>
<evidence type="ECO:0000256" key="8">
    <source>
        <dbReference type="ARBA" id="ARBA00022984"/>
    </source>
</evidence>
<dbReference type="GO" id="GO:0008360">
    <property type="term" value="P:regulation of cell shape"/>
    <property type="evidence" value="ECO:0007669"/>
    <property type="project" value="UniProtKB-KW"/>
</dbReference>
<gene>
    <name evidence="15" type="ORF">BU072_03215</name>
</gene>
<dbReference type="STRING" id="1167632.GCA_000286335_01552"/>
<dbReference type="GO" id="GO:0071555">
    <property type="term" value="P:cell wall organization"/>
    <property type="evidence" value="ECO:0007669"/>
    <property type="project" value="UniProtKB-KW"/>
</dbReference>
<evidence type="ECO:0000256" key="6">
    <source>
        <dbReference type="ARBA" id="ARBA00022679"/>
    </source>
</evidence>
<keyword evidence="8" id="KW-0573">Peptidoglycan synthesis</keyword>
<accession>A0A2T4PVG9</accession>
<sequence length="415" mass="49390">MQFLKLTKQEFERFTQENFSHYTQSANHFEYRNENKKDVHIVGVKDENNQIVAASLLSEARTLRFFKYFYSHRGPVMDYQDKELVNFFFKNLTKYLLKQNCLFVLVDPYLVIKTHTADGQIIKEYDHQNFKAILESLGYKHKGYSVGYQPMSQIRWLSVLDLKNKTEQDLLKEMNYQTRRNIKKTEEMNVQIENLNINETERFFELFKMAEEKHGFSFRGFEYFKEMQKIYHDNSMLKIATVNLKEYLQTLDLQNENLKEEVLLAETKLNENPNSKKQKTAMTNLLQRLKSSEKKMTKIKNLIETDGEKIDLAAALYVYNDHEMYYLSSGSNPRYNEFMGAYKLQGDMIKFSKEHNINRYNFYGVTGDFSDTSEDYGVQQFKKGFNADIEEYIGDFIKPIKKNWYFLSKMIAKVK</sequence>
<evidence type="ECO:0000256" key="12">
    <source>
        <dbReference type="ARBA" id="ARBA00032233"/>
    </source>
</evidence>
<comment type="similarity">
    <text evidence="2">Belongs to the FemABX family.</text>
</comment>
<dbReference type="Gene3D" id="1.20.58.90">
    <property type="match status" value="1"/>
</dbReference>
<dbReference type="GO" id="GO:0016755">
    <property type="term" value="F:aminoacyltransferase activity"/>
    <property type="evidence" value="ECO:0007669"/>
    <property type="project" value="InterPro"/>
</dbReference>
<evidence type="ECO:0000313" key="15">
    <source>
        <dbReference type="EMBL" id="PTI30430.1"/>
    </source>
</evidence>
<keyword evidence="14" id="KW-0175">Coiled coil</keyword>
<dbReference type="EMBL" id="PZFK01000005">
    <property type="protein sequence ID" value="PTI30430.1"/>
    <property type="molecule type" value="Genomic_DNA"/>
</dbReference>
<dbReference type="GO" id="GO:0005737">
    <property type="term" value="C:cytoplasm"/>
    <property type="evidence" value="ECO:0007669"/>
    <property type="project" value="UniProtKB-SubCell"/>
</dbReference>
<dbReference type="GO" id="GO:0009252">
    <property type="term" value="P:peptidoglycan biosynthetic process"/>
    <property type="evidence" value="ECO:0007669"/>
    <property type="project" value="UniProtKB-KW"/>
</dbReference>
<evidence type="ECO:0000256" key="5">
    <source>
        <dbReference type="ARBA" id="ARBA00022490"/>
    </source>
</evidence>
<dbReference type="SUPFAM" id="SSF46589">
    <property type="entry name" value="tRNA-binding arm"/>
    <property type="match status" value="1"/>
</dbReference>
<evidence type="ECO:0000256" key="3">
    <source>
        <dbReference type="ARBA" id="ARBA00012466"/>
    </source>
</evidence>
<evidence type="ECO:0000256" key="11">
    <source>
        <dbReference type="ARBA" id="ARBA00030706"/>
    </source>
</evidence>
<dbReference type="InterPro" id="IPR016181">
    <property type="entry name" value="Acyl_CoA_acyltransferase"/>
</dbReference>
<evidence type="ECO:0000256" key="2">
    <source>
        <dbReference type="ARBA" id="ARBA00009943"/>
    </source>
</evidence>